<sequence>MPFSLRFIIPSFSASFNLRYTAPAKSRFYFFLKLETLFSGATRNFNGVTQAFSGTDQAFNGTTQVFSGTGQTFSGITQEFSGTNLAFSRATLAFSGKIPENRCACLFGRQANTSFSRLAVLFSYPY</sequence>
<dbReference type="EMBL" id="AP018694">
    <property type="protein sequence ID" value="BBE16215.1"/>
    <property type="molecule type" value="Genomic_DNA"/>
</dbReference>
<dbReference type="KEGG" id="anf:AQPE_0352"/>
<dbReference type="RefSeq" id="WP_318349307.1">
    <property type="nucleotide sequence ID" value="NZ_AP018694.1"/>
</dbReference>
<organism evidence="1 2">
    <name type="scientific">Aquipluma nitroreducens</name>
    <dbReference type="NCBI Taxonomy" id="2010828"/>
    <lineage>
        <taxon>Bacteria</taxon>
        <taxon>Pseudomonadati</taxon>
        <taxon>Bacteroidota</taxon>
        <taxon>Bacteroidia</taxon>
        <taxon>Marinilabiliales</taxon>
        <taxon>Prolixibacteraceae</taxon>
        <taxon>Aquipluma</taxon>
    </lineage>
</organism>
<evidence type="ECO:0000313" key="1">
    <source>
        <dbReference type="EMBL" id="BBE16215.1"/>
    </source>
</evidence>
<dbReference type="AlphaFoldDB" id="A0A5K7S416"/>
<keyword evidence="2" id="KW-1185">Reference proteome</keyword>
<protein>
    <submittedName>
        <fullName evidence="1">Uncharacterized protein</fullName>
    </submittedName>
</protein>
<evidence type="ECO:0000313" key="2">
    <source>
        <dbReference type="Proteomes" id="UP001193389"/>
    </source>
</evidence>
<dbReference type="Proteomes" id="UP001193389">
    <property type="component" value="Chromosome"/>
</dbReference>
<name>A0A5K7S416_9BACT</name>
<accession>A0A5K7S416</accession>
<proteinExistence type="predicted"/>
<reference evidence="1" key="1">
    <citation type="journal article" date="2020" name="Int. J. Syst. Evol. Microbiol.">
        <title>Aquipluma nitroreducens gen. nov. sp. nov., a novel facultatively anaerobic bacterium isolated from a freshwater lake.</title>
        <authorList>
            <person name="Watanabe M."/>
            <person name="Kojima H."/>
            <person name="Fukui M."/>
        </authorList>
    </citation>
    <scope>NUCLEOTIDE SEQUENCE</scope>
    <source>
        <strain evidence="1">MeG22</strain>
    </source>
</reference>
<gene>
    <name evidence="1" type="ORF">AQPE_0352</name>
</gene>